<dbReference type="PROSITE" id="PS50112">
    <property type="entry name" value="PAS"/>
    <property type="match status" value="1"/>
</dbReference>
<evidence type="ECO:0000256" key="1">
    <source>
        <dbReference type="ARBA" id="ARBA00023012"/>
    </source>
</evidence>
<dbReference type="Proteomes" id="UP001057520">
    <property type="component" value="Chromosome"/>
</dbReference>
<keyword evidence="6" id="KW-1185">Reference proteome</keyword>
<dbReference type="Pfam" id="PF08447">
    <property type="entry name" value="PAS_3"/>
    <property type="match status" value="1"/>
</dbReference>
<dbReference type="CDD" id="cd00088">
    <property type="entry name" value="HPT"/>
    <property type="match status" value="1"/>
</dbReference>
<dbReference type="InterPro" id="IPR036641">
    <property type="entry name" value="HPT_dom_sf"/>
</dbReference>
<keyword evidence="2" id="KW-0597">Phosphoprotein</keyword>
<evidence type="ECO:0000259" key="3">
    <source>
        <dbReference type="PROSITE" id="PS50112"/>
    </source>
</evidence>
<reference evidence="5 6" key="1">
    <citation type="submission" date="2022-04" db="EMBL/GenBank/DDBJ databases">
        <title>Genome sequence of soybean root-associated Caulobacter segnis RL271.</title>
        <authorList>
            <person name="Longley R."/>
            <person name="Bonito G."/>
            <person name="Trigodet F."/>
            <person name="Crosson S."/>
            <person name="Fiebig A."/>
        </authorList>
    </citation>
    <scope>NUCLEOTIDE SEQUENCE [LARGE SCALE GENOMIC DNA]</scope>
    <source>
        <strain evidence="5 6">RL271</strain>
    </source>
</reference>
<dbReference type="EMBL" id="CP096040">
    <property type="protein sequence ID" value="USQ95507.1"/>
    <property type="molecule type" value="Genomic_DNA"/>
</dbReference>
<protein>
    <submittedName>
        <fullName evidence="5">PAS domain S-box protein</fullName>
    </submittedName>
</protein>
<dbReference type="InterPro" id="IPR035965">
    <property type="entry name" value="PAS-like_dom_sf"/>
</dbReference>
<dbReference type="SUPFAM" id="SSF55785">
    <property type="entry name" value="PYP-like sensor domain (PAS domain)"/>
    <property type="match status" value="1"/>
</dbReference>
<dbReference type="NCBIfam" id="TIGR00229">
    <property type="entry name" value="sensory_box"/>
    <property type="match status" value="1"/>
</dbReference>
<gene>
    <name evidence="5" type="ORF">MZV50_23660</name>
</gene>
<name>A0ABY4ZRR9_9CAUL</name>
<dbReference type="Gene3D" id="1.20.120.160">
    <property type="entry name" value="HPT domain"/>
    <property type="match status" value="1"/>
</dbReference>
<feature type="domain" description="HPt" evidence="4">
    <location>
        <begin position="179"/>
        <end position="277"/>
    </location>
</feature>
<evidence type="ECO:0000313" key="5">
    <source>
        <dbReference type="EMBL" id="USQ95507.1"/>
    </source>
</evidence>
<proteinExistence type="predicted"/>
<dbReference type="SMART" id="SM00091">
    <property type="entry name" value="PAS"/>
    <property type="match status" value="1"/>
</dbReference>
<dbReference type="InterPro" id="IPR013655">
    <property type="entry name" value="PAS_fold_3"/>
</dbReference>
<organism evidence="5 6">
    <name type="scientific">Caulobacter segnis</name>
    <dbReference type="NCBI Taxonomy" id="88688"/>
    <lineage>
        <taxon>Bacteria</taxon>
        <taxon>Pseudomonadati</taxon>
        <taxon>Pseudomonadota</taxon>
        <taxon>Alphaproteobacteria</taxon>
        <taxon>Caulobacterales</taxon>
        <taxon>Caulobacteraceae</taxon>
        <taxon>Caulobacter</taxon>
    </lineage>
</organism>
<dbReference type="Gene3D" id="3.30.450.20">
    <property type="entry name" value="PAS domain"/>
    <property type="match status" value="1"/>
</dbReference>
<accession>A0ABY4ZRR9</accession>
<dbReference type="CDD" id="cd00130">
    <property type="entry name" value="PAS"/>
    <property type="match status" value="1"/>
</dbReference>
<feature type="domain" description="PAS" evidence="3">
    <location>
        <begin position="27"/>
        <end position="97"/>
    </location>
</feature>
<dbReference type="PROSITE" id="PS50894">
    <property type="entry name" value="HPT"/>
    <property type="match status" value="1"/>
</dbReference>
<dbReference type="InterPro" id="IPR000014">
    <property type="entry name" value="PAS"/>
</dbReference>
<feature type="modified residue" description="Phosphohistidine" evidence="2">
    <location>
        <position position="218"/>
    </location>
</feature>
<keyword evidence="1" id="KW-0902">Two-component regulatory system</keyword>
<sequence>MAVDIAEDEIAILRARLDHMTRLATAQAGMFQTAFQHAPIGMALVGADGRLVEVNDALRDLIGYPAEDGRAPDLQAIAHPDDVERVRDIFDRLIAGPPIDRLRWRARHGRTGAWTWLESTPVLMRDPLSGAPTGYLDVLRDVPVQQAREHIQVSPAAGARISVPVQAEPESDAGEAARRYLVESMGATAVRSLLAILVAQLDSCFGQTDVRTVREDAHALAGSSGMMGFLELSRTCRALEAAIDTGADHQAALAVTRGLVARTIGVARRWEAELAAFAEASPPRQMLH</sequence>
<dbReference type="Pfam" id="PF01627">
    <property type="entry name" value="Hpt"/>
    <property type="match status" value="1"/>
</dbReference>
<dbReference type="SUPFAM" id="SSF47226">
    <property type="entry name" value="Histidine-containing phosphotransfer domain, HPT domain"/>
    <property type="match status" value="1"/>
</dbReference>
<evidence type="ECO:0000313" key="6">
    <source>
        <dbReference type="Proteomes" id="UP001057520"/>
    </source>
</evidence>
<dbReference type="InterPro" id="IPR008207">
    <property type="entry name" value="Sig_transdc_His_kin_Hpt_dom"/>
</dbReference>
<evidence type="ECO:0000256" key="2">
    <source>
        <dbReference type="PROSITE-ProRule" id="PRU00110"/>
    </source>
</evidence>
<evidence type="ECO:0000259" key="4">
    <source>
        <dbReference type="PROSITE" id="PS50894"/>
    </source>
</evidence>